<dbReference type="Pfam" id="PF12771">
    <property type="entry name" value="SusD-like_2"/>
    <property type="match status" value="1"/>
</dbReference>
<reference evidence="2 3" key="1">
    <citation type="submission" date="2023-09" db="EMBL/GenBank/DDBJ databases">
        <authorList>
            <person name="Rey-Velasco X."/>
        </authorList>
    </citation>
    <scope>NUCLEOTIDE SEQUENCE [LARGE SCALE GENOMIC DNA]</scope>
    <source>
        <strain evidence="2 3">F363</strain>
    </source>
</reference>
<dbReference type="Proteomes" id="UP001262889">
    <property type="component" value="Unassembled WGS sequence"/>
</dbReference>
<dbReference type="SUPFAM" id="SSF48452">
    <property type="entry name" value="TPR-like"/>
    <property type="match status" value="1"/>
</dbReference>
<name>A0ABU3CBN8_9FLAO</name>
<organism evidence="2 3">
    <name type="scientific">Autumnicola tepida</name>
    <dbReference type="NCBI Taxonomy" id="3075595"/>
    <lineage>
        <taxon>Bacteria</taxon>
        <taxon>Pseudomonadati</taxon>
        <taxon>Bacteroidota</taxon>
        <taxon>Flavobacteriia</taxon>
        <taxon>Flavobacteriales</taxon>
        <taxon>Flavobacteriaceae</taxon>
        <taxon>Autumnicola</taxon>
    </lineage>
</organism>
<keyword evidence="1" id="KW-0732">Signal</keyword>
<feature type="chain" id="PRO_5046000273" evidence="1">
    <location>
        <begin position="21"/>
        <end position="483"/>
    </location>
</feature>
<dbReference type="InterPro" id="IPR041662">
    <property type="entry name" value="SusD-like_2"/>
</dbReference>
<keyword evidence="3" id="KW-1185">Reference proteome</keyword>
<accession>A0ABU3CBN8</accession>
<dbReference type="EMBL" id="JAVRHQ010000016">
    <property type="protein sequence ID" value="MDT0643762.1"/>
    <property type="molecule type" value="Genomic_DNA"/>
</dbReference>
<sequence length="483" mass="53031">MKSRLIIFAAVLSLICGATSCEDQLDINRDPDSLSQGGVAMATEFPAAIVGIVGAQGSYGALVGGFWSQYWTQSNASNQYKSLDDYSVLGTSDYSNNFWFAMFDALGDARNVKRIALEQENWNYYLAATTLEVYASQLMVDFFGAIPYEEANNATILQPHFNSGEEVYDLLIEDLNTALSYDLEESRGSAPAADDLLFGGDMDNWVAFANTLKLKIFLRQQNARPQVAQSGINELLNSGVEFLDTDAAMTQFEDAPNKGNPLYETNERQLNSTTNLRASTTMFSFLDSNGDPRLSEYYEPGNPLNQGDFNSTVAPNSIAIVDLSPTTPVYLMSREESLFLQAEAQLKYGSEEIAEEKYDAGVIEAFSKYGIDGSPFVEDGGAYAYPNGSEQENLEAIITQRWVAGFPGNGFEAFFAINRTGIPEVSDVSQDDENYIPGQLAYPVNGTTGGDFPKRLPFPSNVRARNSNAPDIVDITVPVWWAE</sequence>
<dbReference type="PROSITE" id="PS51257">
    <property type="entry name" value="PROKAR_LIPOPROTEIN"/>
    <property type="match status" value="1"/>
</dbReference>
<evidence type="ECO:0000313" key="3">
    <source>
        <dbReference type="Proteomes" id="UP001262889"/>
    </source>
</evidence>
<evidence type="ECO:0000313" key="2">
    <source>
        <dbReference type="EMBL" id="MDT0643762.1"/>
    </source>
</evidence>
<feature type="signal peptide" evidence="1">
    <location>
        <begin position="1"/>
        <end position="20"/>
    </location>
</feature>
<dbReference type="RefSeq" id="WP_311535381.1">
    <property type="nucleotide sequence ID" value="NZ_JAVRHQ010000016.1"/>
</dbReference>
<dbReference type="InterPro" id="IPR011990">
    <property type="entry name" value="TPR-like_helical_dom_sf"/>
</dbReference>
<gene>
    <name evidence="2" type="ORF">RM553_13045</name>
</gene>
<proteinExistence type="predicted"/>
<dbReference type="Gene3D" id="1.25.40.390">
    <property type="match status" value="1"/>
</dbReference>
<protein>
    <submittedName>
        <fullName evidence="2">SusD/RagB family nutrient-binding outer membrane lipoprotein</fullName>
    </submittedName>
</protein>
<comment type="caution">
    <text evidence="2">The sequence shown here is derived from an EMBL/GenBank/DDBJ whole genome shotgun (WGS) entry which is preliminary data.</text>
</comment>
<evidence type="ECO:0000256" key="1">
    <source>
        <dbReference type="SAM" id="SignalP"/>
    </source>
</evidence>
<keyword evidence="2" id="KW-0449">Lipoprotein</keyword>